<dbReference type="Proteomes" id="UP001364617">
    <property type="component" value="Unassembled WGS sequence"/>
</dbReference>
<comment type="caution">
    <text evidence="1">The sequence shown here is derived from an EMBL/GenBank/DDBJ whole genome shotgun (WGS) entry which is preliminary data.</text>
</comment>
<sequence length="175" mass="20247">MTKNGELTNHMRRCPVRVITETVHEMSQILSNCREYVCVSMVTGDGSFQLDLNMSRIKTLMVLFLVSLVALNQTTAEYEKKSQESRFGVASLTKKNKELKFSPFLESYKGREEQLLENLPDNFKVLLKSAISVETTLFCVALLYGIFHLRGWDPLCRKWVRNKEWTEELEMVEIG</sequence>
<dbReference type="AlphaFoldDB" id="A0AAN9GZP1"/>
<organism evidence="1 2">
    <name type="scientific">Phoxinus phoxinus</name>
    <name type="common">Eurasian minnow</name>
    <dbReference type="NCBI Taxonomy" id="58324"/>
    <lineage>
        <taxon>Eukaryota</taxon>
        <taxon>Metazoa</taxon>
        <taxon>Chordata</taxon>
        <taxon>Craniata</taxon>
        <taxon>Vertebrata</taxon>
        <taxon>Euteleostomi</taxon>
        <taxon>Actinopterygii</taxon>
        <taxon>Neopterygii</taxon>
        <taxon>Teleostei</taxon>
        <taxon>Ostariophysi</taxon>
        <taxon>Cypriniformes</taxon>
        <taxon>Leuciscidae</taxon>
        <taxon>Phoxininae</taxon>
        <taxon>Phoxinus</taxon>
    </lineage>
</organism>
<keyword evidence="2" id="KW-1185">Reference proteome</keyword>
<proteinExistence type="predicted"/>
<protein>
    <submittedName>
        <fullName evidence="1">Uncharacterized protein</fullName>
    </submittedName>
</protein>
<reference evidence="1 2" key="1">
    <citation type="submission" date="2024-02" db="EMBL/GenBank/DDBJ databases">
        <title>Chromosome-level genome assembly of the Eurasian Minnow (Phoxinus phoxinus).</title>
        <authorList>
            <person name="Oriowo T.O."/>
            <person name="Martin S."/>
            <person name="Stange M."/>
            <person name="Chrysostomakis Y."/>
            <person name="Brown T."/>
            <person name="Winkler S."/>
            <person name="Kukowka S."/>
            <person name="Myers E.W."/>
            <person name="Bohne A."/>
        </authorList>
    </citation>
    <scope>NUCLEOTIDE SEQUENCE [LARGE SCALE GENOMIC DNA]</scope>
    <source>
        <strain evidence="1">ZFMK-TIS-60720</strain>
        <tissue evidence="1">Whole Organism</tissue>
    </source>
</reference>
<name>A0AAN9GZP1_9TELE</name>
<gene>
    <name evidence="1" type="ORF">R3I93_014247</name>
</gene>
<accession>A0AAN9GZP1</accession>
<evidence type="ECO:0000313" key="1">
    <source>
        <dbReference type="EMBL" id="KAK7143024.1"/>
    </source>
</evidence>
<dbReference type="EMBL" id="JAYKXH010000015">
    <property type="protein sequence ID" value="KAK7143024.1"/>
    <property type="molecule type" value="Genomic_DNA"/>
</dbReference>
<evidence type="ECO:0000313" key="2">
    <source>
        <dbReference type="Proteomes" id="UP001364617"/>
    </source>
</evidence>